<comment type="caution">
    <text evidence="3">The sequence shown here is derived from an EMBL/GenBank/DDBJ whole genome shotgun (WGS) entry which is preliminary data.</text>
</comment>
<feature type="transmembrane region" description="Helical" evidence="1">
    <location>
        <begin position="7"/>
        <end position="29"/>
    </location>
</feature>
<keyword evidence="1" id="KW-0812">Transmembrane</keyword>
<evidence type="ECO:0000313" key="4">
    <source>
        <dbReference type="Proteomes" id="UP000218796"/>
    </source>
</evidence>
<feature type="domain" description="GGDEF" evidence="2">
    <location>
        <begin position="258"/>
        <end position="388"/>
    </location>
</feature>
<dbReference type="InterPro" id="IPR029787">
    <property type="entry name" value="Nucleotide_cyclase"/>
</dbReference>
<keyword evidence="4" id="KW-1185">Reference proteome</keyword>
<dbReference type="InterPro" id="IPR052163">
    <property type="entry name" value="DGC-Regulatory_Protein"/>
</dbReference>
<dbReference type="Gene3D" id="3.30.70.270">
    <property type="match status" value="1"/>
</dbReference>
<evidence type="ECO:0000259" key="2">
    <source>
        <dbReference type="PROSITE" id="PS50887"/>
    </source>
</evidence>
<dbReference type="EMBL" id="NQMS01000011">
    <property type="protein sequence ID" value="PAV94765.1"/>
    <property type="molecule type" value="Genomic_DNA"/>
</dbReference>
<dbReference type="OrthoDB" id="9812260at2"/>
<dbReference type="Proteomes" id="UP000218796">
    <property type="component" value="Unassembled WGS sequence"/>
</dbReference>
<keyword evidence="1" id="KW-0472">Membrane</keyword>
<protein>
    <submittedName>
        <fullName evidence="3">GGDEF domain-containing protein</fullName>
    </submittedName>
</protein>
<dbReference type="PANTHER" id="PTHR46663:SF2">
    <property type="entry name" value="GGDEF DOMAIN-CONTAINING PROTEIN"/>
    <property type="match status" value="1"/>
</dbReference>
<accession>A0A2A2M845</accession>
<name>A0A2A2M845_9GAMM</name>
<dbReference type="PROSITE" id="PS50887">
    <property type="entry name" value="GGDEF"/>
    <property type="match status" value="1"/>
</dbReference>
<dbReference type="Pfam" id="PF17152">
    <property type="entry name" value="CHASE8"/>
    <property type="match status" value="1"/>
</dbReference>
<organism evidence="3 4">
    <name type="scientific">Hafnia paralvei</name>
    <dbReference type="NCBI Taxonomy" id="546367"/>
    <lineage>
        <taxon>Bacteria</taxon>
        <taxon>Pseudomonadati</taxon>
        <taxon>Pseudomonadota</taxon>
        <taxon>Gammaproteobacteria</taxon>
        <taxon>Enterobacterales</taxon>
        <taxon>Hafniaceae</taxon>
        <taxon>Hafnia</taxon>
    </lineage>
</organism>
<evidence type="ECO:0000256" key="1">
    <source>
        <dbReference type="SAM" id="Phobius"/>
    </source>
</evidence>
<dbReference type="Gene3D" id="6.10.340.10">
    <property type="match status" value="1"/>
</dbReference>
<dbReference type="SMART" id="SM00267">
    <property type="entry name" value="GGDEF"/>
    <property type="match status" value="1"/>
</dbReference>
<dbReference type="KEGG" id="hpar:AL518_15515"/>
<dbReference type="NCBIfam" id="TIGR00254">
    <property type="entry name" value="GGDEF"/>
    <property type="match status" value="1"/>
</dbReference>
<dbReference type="InterPro" id="IPR033417">
    <property type="entry name" value="CHASE8"/>
</dbReference>
<dbReference type="SUPFAM" id="SSF55073">
    <property type="entry name" value="Nucleotide cyclase"/>
    <property type="match status" value="1"/>
</dbReference>
<feature type="transmembrane region" description="Helical" evidence="1">
    <location>
        <begin position="138"/>
        <end position="161"/>
    </location>
</feature>
<dbReference type="InterPro" id="IPR043128">
    <property type="entry name" value="Rev_trsase/Diguanyl_cyclase"/>
</dbReference>
<proteinExistence type="predicted"/>
<sequence>MFQRIHLMIIAITLLMAGIPLSVLSVFTLKSYAEHNLQLVAATISYTSAAAVVFGDKPAAQDALTLIAKKEQVYEARIYDQKKELLASWTSPTSMRLTLDDPIRKWLLPKMVVQPVVSENEVVGYVTLTAGGATMVKFLSNLLLGLLSCLVITALLSFWLVRRMHTGIVDELQNIAHVARLAREKREFSIRVRPSQIAEINELSRGFNSLLREMELQHADLMIENDQLSYKALHDPLTSLPNRSNFMSMLESMNMMQEQICVMFLDGDGFKAVNDTWGHSAGDHVLTTIAERLKTLVGKNDLVARMGGDEFSILLRHVVDQDDVMQVIEKILKAMRRTIYLPNGEEVFVSLSIGFTLSNAGSTPAELLEKADAAMYHSKHNGGGWSFS</sequence>
<gene>
    <name evidence="3" type="ORF">CJD50_19775</name>
</gene>
<dbReference type="CDD" id="cd01949">
    <property type="entry name" value="GGDEF"/>
    <property type="match status" value="1"/>
</dbReference>
<dbReference type="Pfam" id="PF00990">
    <property type="entry name" value="GGDEF"/>
    <property type="match status" value="1"/>
</dbReference>
<reference evidence="3 4" key="1">
    <citation type="submission" date="2017-08" db="EMBL/GenBank/DDBJ databases">
        <title>Draft Genome Sequence of Hafnia alvei CITHA-6 Isolated from Raw Bovine Milk.</title>
        <authorList>
            <person name="Culligan E.P."/>
            <person name="Mcsweeney A."/>
            <person name="O'Doherty C."/>
            <person name="Gleeson E."/>
            <person name="O'Riordan D."/>
            <person name="Sleator R.D."/>
        </authorList>
    </citation>
    <scope>NUCLEOTIDE SEQUENCE [LARGE SCALE GENOMIC DNA]</scope>
    <source>
        <strain evidence="3 4">CITHA-6</strain>
    </source>
</reference>
<evidence type="ECO:0000313" key="3">
    <source>
        <dbReference type="EMBL" id="PAV94765.1"/>
    </source>
</evidence>
<keyword evidence="1" id="KW-1133">Transmembrane helix</keyword>
<dbReference type="PANTHER" id="PTHR46663">
    <property type="entry name" value="DIGUANYLATE CYCLASE DGCT-RELATED"/>
    <property type="match status" value="1"/>
</dbReference>
<dbReference type="AlphaFoldDB" id="A0A2A2M845"/>
<dbReference type="InterPro" id="IPR000160">
    <property type="entry name" value="GGDEF_dom"/>
</dbReference>